<evidence type="ECO:0000256" key="3">
    <source>
        <dbReference type="ARBA" id="ARBA00023027"/>
    </source>
</evidence>
<evidence type="ECO:0000256" key="1">
    <source>
        <dbReference type="ARBA" id="ARBA00011982"/>
    </source>
</evidence>
<gene>
    <name evidence="6" type="ORF">Tco_0953945</name>
</gene>
<feature type="domain" description="TIR" evidence="5">
    <location>
        <begin position="12"/>
        <end position="58"/>
    </location>
</feature>
<dbReference type="Pfam" id="PF01582">
    <property type="entry name" value="TIR"/>
    <property type="match status" value="1"/>
</dbReference>
<keyword evidence="3" id="KW-0520">NAD</keyword>
<accession>A0ABQ5E1B5</accession>
<organism evidence="6 7">
    <name type="scientific">Tanacetum coccineum</name>
    <dbReference type="NCBI Taxonomy" id="301880"/>
    <lineage>
        <taxon>Eukaryota</taxon>
        <taxon>Viridiplantae</taxon>
        <taxon>Streptophyta</taxon>
        <taxon>Embryophyta</taxon>
        <taxon>Tracheophyta</taxon>
        <taxon>Spermatophyta</taxon>
        <taxon>Magnoliopsida</taxon>
        <taxon>eudicotyledons</taxon>
        <taxon>Gunneridae</taxon>
        <taxon>Pentapetalae</taxon>
        <taxon>asterids</taxon>
        <taxon>campanulids</taxon>
        <taxon>Asterales</taxon>
        <taxon>Asteraceae</taxon>
        <taxon>Asteroideae</taxon>
        <taxon>Anthemideae</taxon>
        <taxon>Anthemidinae</taxon>
        <taxon>Tanacetum</taxon>
    </lineage>
</organism>
<protein>
    <recommendedName>
        <fullName evidence="1">ADP-ribosyl cyclase/cyclic ADP-ribose hydrolase</fullName>
        <ecNumber evidence="1">3.2.2.6</ecNumber>
    </recommendedName>
</protein>
<dbReference type="SUPFAM" id="SSF52200">
    <property type="entry name" value="Toll/Interleukin receptor TIR domain"/>
    <property type="match status" value="1"/>
</dbReference>
<evidence type="ECO:0000313" key="7">
    <source>
        <dbReference type="Proteomes" id="UP001151760"/>
    </source>
</evidence>
<dbReference type="Gene3D" id="3.40.50.10140">
    <property type="entry name" value="Toll/interleukin-1 receptor homology (TIR) domain"/>
    <property type="match status" value="1"/>
</dbReference>
<dbReference type="PANTHER" id="PTHR32009">
    <property type="entry name" value="TMV RESISTANCE PROTEIN N-LIKE"/>
    <property type="match status" value="1"/>
</dbReference>
<proteinExistence type="predicted"/>
<name>A0ABQ5E1B5_9ASTR</name>
<evidence type="ECO:0000313" key="6">
    <source>
        <dbReference type="EMBL" id="GJT45230.1"/>
    </source>
</evidence>
<dbReference type="EMBL" id="BQNB010015883">
    <property type="protein sequence ID" value="GJT45230.1"/>
    <property type="molecule type" value="Genomic_DNA"/>
</dbReference>
<keyword evidence="2" id="KW-0378">Hydrolase</keyword>
<evidence type="ECO:0000259" key="5">
    <source>
        <dbReference type="Pfam" id="PF01582"/>
    </source>
</evidence>
<evidence type="ECO:0000256" key="4">
    <source>
        <dbReference type="ARBA" id="ARBA00047304"/>
    </source>
</evidence>
<dbReference type="InterPro" id="IPR000157">
    <property type="entry name" value="TIR_dom"/>
</dbReference>
<reference evidence="6" key="1">
    <citation type="journal article" date="2022" name="Int. J. Mol. Sci.">
        <title>Draft Genome of Tanacetum Coccineum: Genomic Comparison of Closely Related Tanacetum-Family Plants.</title>
        <authorList>
            <person name="Yamashiro T."/>
            <person name="Shiraishi A."/>
            <person name="Nakayama K."/>
            <person name="Satake H."/>
        </authorList>
    </citation>
    <scope>NUCLEOTIDE SEQUENCE</scope>
</reference>
<keyword evidence="7" id="KW-1185">Reference proteome</keyword>
<sequence length="88" mass="10048">MTLQRLIGLLPTDVRKNFMDHLFNDFKQKGIQAFRDDRELPKGEEISPHLYKAIKESRCPAMELMFTILGDLESSRRGISASLTALVP</sequence>
<dbReference type="PANTHER" id="PTHR32009:SF39">
    <property type="entry name" value="TIR DOMAIN-CONTAINING PROTEIN"/>
    <property type="match status" value="1"/>
</dbReference>
<comment type="caution">
    <text evidence="6">The sequence shown here is derived from an EMBL/GenBank/DDBJ whole genome shotgun (WGS) entry which is preliminary data.</text>
</comment>
<dbReference type="InterPro" id="IPR035897">
    <property type="entry name" value="Toll_tir_struct_dom_sf"/>
</dbReference>
<comment type="catalytic activity">
    <reaction evidence="4">
        <text>NAD(+) + H2O = ADP-D-ribose + nicotinamide + H(+)</text>
        <dbReference type="Rhea" id="RHEA:16301"/>
        <dbReference type="ChEBI" id="CHEBI:15377"/>
        <dbReference type="ChEBI" id="CHEBI:15378"/>
        <dbReference type="ChEBI" id="CHEBI:17154"/>
        <dbReference type="ChEBI" id="CHEBI:57540"/>
        <dbReference type="ChEBI" id="CHEBI:57967"/>
        <dbReference type="EC" id="3.2.2.6"/>
    </reaction>
    <physiologicalReaction direction="left-to-right" evidence="4">
        <dbReference type="Rhea" id="RHEA:16302"/>
    </physiologicalReaction>
</comment>
<reference evidence="6" key="2">
    <citation type="submission" date="2022-01" db="EMBL/GenBank/DDBJ databases">
        <authorList>
            <person name="Yamashiro T."/>
            <person name="Shiraishi A."/>
            <person name="Satake H."/>
            <person name="Nakayama K."/>
        </authorList>
    </citation>
    <scope>NUCLEOTIDE SEQUENCE</scope>
</reference>
<evidence type="ECO:0000256" key="2">
    <source>
        <dbReference type="ARBA" id="ARBA00022801"/>
    </source>
</evidence>
<dbReference type="Proteomes" id="UP001151760">
    <property type="component" value="Unassembled WGS sequence"/>
</dbReference>
<dbReference type="EC" id="3.2.2.6" evidence="1"/>